<dbReference type="InterPro" id="IPR000814">
    <property type="entry name" value="TBP"/>
</dbReference>
<dbReference type="CDD" id="cd04518">
    <property type="entry name" value="TBP_archaea"/>
    <property type="match status" value="1"/>
</dbReference>
<evidence type="ECO:0000313" key="10">
    <source>
        <dbReference type="Proteomes" id="UP000009007"/>
    </source>
</evidence>
<keyword evidence="4 7" id="KW-0238">DNA-binding</keyword>
<dbReference type="InterPro" id="IPR033711">
    <property type="entry name" value="TBP_archaea"/>
</dbReference>
<keyword evidence="2 7" id="KW-0677">Repeat</keyword>
<dbReference type="Pfam" id="PF00352">
    <property type="entry name" value="TBP"/>
    <property type="match status" value="2"/>
</dbReference>
<dbReference type="PANTHER" id="PTHR10126">
    <property type="entry name" value="TATA-BOX BINDING PROTEIN"/>
    <property type="match status" value="1"/>
</dbReference>
<evidence type="ECO:0000256" key="8">
    <source>
        <dbReference type="RuleBase" id="RU000523"/>
    </source>
</evidence>
<sequence>MLVKPGGGAIPAKERRSHTLACTGGLPARPPELRETNTQPFIYCFKHFINMKEHRPEESLKIENIVASAKVTDSLDLNSLASQLKDAEYNKKRFPGVVLRMQDPKIAALVFGSGKVVLTGAKSIDNLSRGLQILGDQLRALNIDIPENLTYKVQNIVTSADLGTPINLNKIAVGFNLDKIEYEPEQFPGLVYRLDDPKVVVLLFGSGKLIITGGKQPEDARRAVQRILSELSSLGLI</sequence>
<dbReference type="InterPro" id="IPR030491">
    <property type="entry name" value="TBP_CS"/>
</dbReference>
<gene>
    <name evidence="9" type="primary">tbpE</name>
    <name evidence="7" type="synonym">tbp</name>
    <name evidence="9" type="ordered locus">BN140_1311</name>
</gene>
<dbReference type="STRING" id="1201294.BN140_1311"/>
<dbReference type="InterPro" id="IPR012295">
    <property type="entry name" value="TBP_dom_sf"/>
</dbReference>
<evidence type="ECO:0000256" key="4">
    <source>
        <dbReference type="ARBA" id="ARBA00023125"/>
    </source>
</evidence>
<dbReference type="GO" id="GO:0003700">
    <property type="term" value="F:DNA-binding transcription factor activity"/>
    <property type="evidence" value="ECO:0007669"/>
    <property type="project" value="UniProtKB-UniRule"/>
</dbReference>
<name>I7LMG8_METBM</name>
<organism evidence="9 10">
    <name type="scientific">Methanoculleus bourgensis (strain ATCC 43281 / DSM 3045 / OCM 15 / MS2)</name>
    <name type="common">Methanogenium bourgense</name>
    <dbReference type="NCBI Taxonomy" id="1201294"/>
    <lineage>
        <taxon>Archaea</taxon>
        <taxon>Methanobacteriati</taxon>
        <taxon>Methanobacteriota</taxon>
        <taxon>Stenosarchaea group</taxon>
        <taxon>Methanomicrobia</taxon>
        <taxon>Methanomicrobiales</taxon>
        <taxon>Methanomicrobiaceae</taxon>
        <taxon>Methanoculleus</taxon>
    </lineage>
</organism>
<dbReference type="NCBIfam" id="NF001593">
    <property type="entry name" value="PRK00394.1-2"/>
    <property type="match status" value="1"/>
</dbReference>
<evidence type="ECO:0000256" key="1">
    <source>
        <dbReference type="ARBA" id="ARBA00005560"/>
    </source>
</evidence>
<dbReference type="Proteomes" id="UP000009007">
    <property type="component" value="Chromosome I"/>
</dbReference>
<proteinExistence type="inferred from homology"/>
<evidence type="ECO:0000256" key="7">
    <source>
        <dbReference type="HAMAP-Rule" id="MF_00408"/>
    </source>
</evidence>
<reference evidence="10" key="1">
    <citation type="journal article" date="2012" name="J. Bacteriol.">
        <title>Complete genome sequence of the hydrogenotrophic, methanogenic archaeon Methanoculleus bourgensis strain MS2T, isolated from a sewage sludge digester.</title>
        <authorList>
            <person name="Maus I."/>
            <person name="Wibberg D."/>
            <person name="Stantscheff R."/>
            <person name="Eikmeyer F.G."/>
            <person name="Seffner A."/>
            <person name="Boelter J."/>
            <person name="Szczepanowski R."/>
            <person name="Blom J."/>
            <person name="Jaenicke S."/>
            <person name="Konig H."/>
            <person name="Puhler A."/>
            <person name="Schluter A."/>
        </authorList>
    </citation>
    <scope>NUCLEOTIDE SEQUENCE [LARGE SCALE GENOMIC DNA]</scope>
    <source>
        <strain evidence="10">ATCC 43281 / DSM 3045 / OCM 15 / MS2</strain>
    </source>
</reference>
<feature type="repeat" description="1" evidence="7">
    <location>
        <begin position="62"/>
        <end position="138"/>
    </location>
</feature>
<dbReference type="PRINTS" id="PR00686">
    <property type="entry name" value="TIFACTORIID"/>
</dbReference>
<keyword evidence="5 7" id="KW-0804">Transcription</keyword>
<dbReference type="EMBL" id="HE964772">
    <property type="protein sequence ID" value="CCJ36234.1"/>
    <property type="molecule type" value="Genomic_DNA"/>
</dbReference>
<evidence type="ECO:0000313" key="9">
    <source>
        <dbReference type="EMBL" id="CCJ36234.1"/>
    </source>
</evidence>
<evidence type="ECO:0000256" key="6">
    <source>
        <dbReference type="ARBA" id="ARBA00025680"/>
    </source>
</evidence>
<dbReference type="GO" id="GO:0006352">
    <property type="term" value="P:DNA-templated transcription initiation"/>
    <property type="evidence" value="ECO:0007669"/>
    <property type="project" value="InterPro"/>
</dbReference>
<dbReference type="FunFam" id="3.30.310.10:FF:000007">
    <property type="entry name" value="TATA-box-binding protein"/>
    <property type="match status" value="1"/>
</dbReference>
<dbReference type="AlphaFoldDB" id="I7LMG8"/>
<dbReference type="SUPFAM" id="SSF55945">
    <property type="entry name" value="TATA-box binding protein-like"/>
    <property type="match status" value="2"/>
</dbReference>
<accession>I7LMG8</accession>
<dbReference type="NCBIfam" id="NF001600">
    <property type="entry name" value="PRK00394.2-5"/>
    <property type="match status" value="1"/>
</dbReference>
<dbReference type="GO" id="GO:0003677">
    <property type="term" value="F:DNA binding"/>
    <property type="evidence" value="ECO:0007669"/>
    <property type="project" value="UniProtKB-KW"/>
</dbReference>
<keyword evidence="10" id="KW-1185">Reference proteome</keyword>
<dbReference type="Gene3D" id="3.30.310.10">
    <property type="entry name" value="TATA-Binding Protein"/>
    <property type="match status" value="2"/>
</dbReference>
<comment type="caution">
    <text evidence="7">Lacks conserved residue(s) required for the propagation of feature annotation.</text>
</comment>
<dbReference type="GO" id="GO:0003743">
    <property type="term" value="F:translation initiation factor activity"/>
    <property type="evidence" value="ECO:0007669"/>
    <property type="project" value="UniProtKB-KW"/>
</dbReference>
<dbReference type="PROSITE" id="PS00351">
    <property type="entry name" value="TFIID"/>
    <property type="match status" value="1"/>
</dbReference>
<comment type="similarity">
    <text evidence="1 7 8">Belongs to the TBP family.</text>
</comment>
<dbReference type="HAMAP" id="MF_00408">
    <property type="entry name" value="TATA_bind_prot_arch"/>
    <property type="match status" value="1"/>
</dbReference>
<comment type="function">
    <text evidence="6 7 8">General factor that plays a role in the activation of archaeal genes transcribed by RNA polymerase. Binds specifically to the TATA box promoter element which lies close to the position of transcription initiation.</text>
</comment>
<dbReference type="HOGENOM" id="CLU_060161_4_3_2"/>
<evidence type="ECO:0000256" key="3">
    <source>
        <dbReference type="ARBA" id="ARBA00023015"/>
    </source>
</evidence>
<evidence type="ECO:0000256" key="5">
    <source>
        <dbReference type="ARBA" id="ARBA00023163"/>
    </source>
</evidence>
<keyword evidence="3 7" id="KW-0805">Transcription regulation</keyword>
<evidence type="ECO:0000256" key="2">
    <source>
        <dbReference type="ARBA" id="ARBA00022737"/>
    </source>
</evidence>
<dbReference type="KEGG" id="mbg:BN140_1311"/>
<dbReference type="PATRIC" id="fig|1201294.9.peg.1445"/>
<protein>
    <recommendedName>
        <fullName evidence="7">TATA-box-binding protein</fullName>
    </recommendedName>
    <alternativeName>
        <fullName evidence="7">Box A-binding protein</fullName>
        <shortName evidence="7">BAP</shortName>
    </alternativeName>
    <alternativeName>
        <fullName evidence="7">TATA sequence-binding protein</fullName>
        <shortName evidence="7">TBP</shortName>
    </alternativeName>
    <alternativeName>
        <fullName evidence="7">TATA-box factor</fullName>
    </alternativeName>
</protein>